<accession>A0A7J8FUT7</accession>
<dbReference type="EMBL" id="JACASF010000011">
    <property type="protein sequence ID" value="KAF6451426.1"/>
    <property type="molecule type" value="Genomic_DNA"/>
</dbReference>
<dbReference type="Proteomes" id="UP000550707">
    <property type="component" value="Unassembled WGS sequence"/>
</dbReference>
<keyword evidence="1" id="KW-0472">Membrane</keyword>
<reference evidence="2 3" key="1">
    <citation type="journal article" date="2020" name="Nature">
        <title>Six reference-quality genomes reveal evolution of bat adaptations.</title>
        <authorList>
            <person name="Jebb D."/>
            <person name="Huang Z."/>
            <person name="Pippel M."/>
            <person name="Hughes G.M."/>
            <person name="Lavrichenko K."/>
            <person name="Devanna P."/>
            <person name="Winkler S."/>
            <person name="Jermiin L.S."/>
            <person name="Skirmuntt E.C."/>
            <person name="Katzourakis A."/>
            <person name="Burkitt-Gray L."/>
            <person name="Ray D.A."/>
            <person name="Sullivan K.A.M."/>
            <person name="Roscito J.G."/>
            <person name="Kirilenko B.M."/>
            <person name="Davalos L.M."/>
            <person name="Corthals A.P."/>
            <person name="Power M.L."/>
            <person name="Jones G."/>
            <person name="Ransome R.D."/>
            <person name="Dechmann D.K.N."/>
            <person name="Locatelli A.G."/>
            <person name="Puechmaille S.J."/>
            <person name="Fedrigo O."/>
            <person name="Jarvis E.D."/>
            <person name="Hiller M."/>
            <person name="Vernes S.C."/>
            <person name="Myers E.W."/>
            <person name="Teeling E.C."/>
        </authorList>
    </citation>
    <scope>NUCLEOTIDE SEQUENCE [LARGE SCALE GENOMIC DNA]</scope>
    <source>
        <strain evidence="2">MMolMol1</strain>
        <tissue evidence="2">Muscle</tissue>
    </source>
</reference>
<keyword evidence="3" id="KW-1185">Reference proteome</keyword>
<gene>
    <name evidence="2" type="ORF">HJG59_019799</name>
</gene>
<name>A0A7J8FUT7_MOLMO</name>
<feature type="transmembrane region" description="Helical" evidence="1">
    <location>
        <begin position="21"/>
        <end position="47"/>
    </location>
</feature>
<protein>
    <submittedName>
        <fullName evidence="2">Zinc finger DBF-type containing 2</fullName>
    </submittedName>
</protein>
<organism evidence="2 3">
    <name type="scientific">Molossus molossus</name>
    <name type="common">Pallas' mastiff bat</name>
    <name type="synonym">Vespertilio molossus</name>
    <dbReference type="NCBI Taxonomy" id="27622"/>
    <lineage>
        <taxon>Eukaryota</taxon>
        <taxon>Metazoa</taxon>
        <taxon>Chordata</taxon>
        <taxon>Craniata</taxon>
        <taxon>Vertebrata</taxon>
        <taxon>Euteleostomi</taxon>
        <taxon>Mammalia</taxon>
        <taxon>Eutheria</taxon>
        <taxon>Laurasiatheria</taxon>
        <taxon>Chiroptera</taxon>
        <taxon>Yangochiroptera</taxon>
        <taxon>Molossidae</taxon>
        <taxon>Molossus</taxon>
    </lineage>
</organism>
<proteinExistence type="predicted"/>
<sequence>MYCGTTHIIIKKADQGKMRDFLGITCHLLKLFLLMILFLKIWLIILLESEREPPKMSNLLKSCILDLVNLRNVNRVFHFDHQLFKNWRRGSSSP</sequence>
<keyword evidence="1" id="KW-1133">Transmembrane helix</keyword>
<evidence type="ECO:0000313" key="3">
    <source>
        <dbReference type="Proteomes" id="UP000550707"/>
    </source>
</evidence>
<comment type="caution">
    <text evidence="2">The sequence shown here is derived from an EMBL/GenBank/DDBJ whole genome shotgun (WGS) entry which is preliminary data.</text>
</comment>
<dbReference type="AlphaFoldDB" id="A0A7J8FUT7"/>
<keyword evidence="1" id="KW-0812">Transmembrane</keyword>
<evidence type="ECO:0000256" key="1">
    <source>
        <dbReference type="SAM" id="Phobius"/>
    </source>
</evidence>
<evidence type="ECO:0000313" key="2">
    <source>
        <dbReference type="EMBL" id="KAF6451426.1"/>
    </source>
</evidence>